<gene>
    <name evidence="1" type="ORF">FHS28_000052</name>
</gene>
<evidence type="ECO:0000313" key="2">
    <source>
        <dbReference type="Proteomes" id="UP000574369"/>
    </source>
</evidence>
<organism evidence="1 2">
    <name type="scientific">Roseateles terrae</name>
    <dbReference type="NCBI Taxonomy" id="431060"/>
    <lineage>
        <taxon>Bacteria</taxon>
        <taxon>Pseudomonadati</taxon>
        <taxon>Pseudomonadota</taxon>
        <taxon>Betaproteobacteria</taxon>
        <taxon>Burkholderiales</taxon>
        <taxon>Sphaerotilaceae</taxon>
        <taxon>Roseateles</taxon>
    </lineage>
</organism>
<evidence type="ECO:0000313" key="1">
    <source>
        <dbReference type="EMBL" id="MBB3192687.1"/>
    </source>
</evidence>
<keyword evidence="2" id="KW-1185">Reference proteome</keyword>
<sequence>MSARPPLPPEHPADESVLDASVAMQQVDDQPLDNSAFVCGDVSYRTGDGPMLQIPQGPIKVSVGDHDVTLGWEDEDNRMSAVMPRTEYARFVGTGAIKPVVSAGSSATTSVPPTAD</sequence>
<reference evidence="1 2" key="1">
    <citation type="submission" date="2020-08" db="EMBL/GenBank/DDBJ databases">
        <title>Genomic Encyclopedia of Type Strains, Phase III (KMG-III): the genomes of soil and plant-associated and newly described type strains.</title>
        <authorList>
            <person name="Whitman W."/>
        </authorList>
    </citation>
    <scope>NUCLEOTIDE SEQUENCE [LARGE SCALE GENOMIC DNA]</scope>
    <source>
        <strain evidence="1 2">CECT 7247</strain>
    </source>
</reference>
<evidence type="ECO:0008006" key="3">
    <source>
        <dbReference type="Google" id="ProtNLM"/>
    </source>
</evidence>
<dbReference type="RefSeq" id="WP_184293908.1">
    <property type="nucleotide sequence ID" value="NZ_JACHXO010000001.1"/>
</dbReference>
<protein>
    <recommendedName>
        <fullName evidence="3">DUF2158 domain-containing protein</fullName>
    </recommendedName>
</protein>
<dbReference type="EMBL" id="JACHXO010000001">
    <property type="protein sequence ID" value="MBB3192687.1"/>
    <property type="molecule type" value="Genomic_DNA"/>
</dbReference>
<comment type="caution">
    <text evidence="1">The sequence shown here is derived from an EMBL/GenBank/DDBJ whole genome shotgun (WGS) entry which is preliminary data.</text>
</comment>
<accession>A0ABR6GLY9</accession>
<dbReference type="Proteomes" id="UP000574369">
    <property type="component" value="Unassembled WGS sequence"/>
</dbReference>
<name>A0ABR6GLY9_9BURK</name>
<proteinExistence type="predicted"/>